<evidence type="ECO:0000256" key="4">
    <source>
        <dbReference type="ARBA" id="ARBA00022786"/>
    </source>
</evidence>
<dbReference type="Gene3D" id="3.30.2160.10">
    <property type="entry name" value="Hect, E3 ligase catalytic domain"/>
    <property type="match status" value="1"/>
</dbReference>
<evidence type="ECO:0000313" key="7">
    <source>
        <dbReference type="EMBL" id="CAL5220320.1"/>
    </source>
</evidence>
<name>A0ABP1FP00_9CHLO</name>
<feature type="active site" description="Glycyl thioester intermediate" evidence="5">
    <location>
        <position position="667"/>
    </location>
</feature>
<evidence type="ECO:0000256" key="5">
    <source>
        <dbReference type="PROSITE-ProRule" id="PRU00104"/>
    </source>
</evidence>
<keyword evidence="8" id="KW-1185">Reference proteome</keyword>
<dbReference type="EMBL" id="CAXHTA020000003">
    <property type="protein sequence ID" value="CAL5220320.1"/>
    <property type="molecule type" value="Genomic_DNA"/>
</dbReference>
<dbReference type="SUPFAM" id="SSF56204">
    <property type="entry name" value="Hect, E3 ligase catalytic domain"/>
    <property type="match status" value="1"/>
</dbReference>
<protein>
    <recommendedName>
        <fullName evidence="2">HECT-type E3 ubiquitin transferase</fullName>
        <ecNumber evidence="2">2.3.2.26</ecNumber>
    </recommendedName>
</protein>
<dbReference type="Gene3D" id="3.90.1750.10">
    <property type="entry name" value="Hect, E3 ligase catalytic domains"/>
    <property type="match status" value="1"/>
</dbReference>
<reference evidence="7 8" key="1">
    <citation type="submission" date="2024-06" db="EMBL/GenBank/DDBJ databases">
        <authorList>
            <person name="Kraege A."/>
            <person name="Thomma B."/>
        </authorList>
    </citation>
    <scope>NUCLEOTIDE SEQUENCE [LARGE SCALE GENOMIC DNA]</scope>
</reference>
<dbReference type="CDD" id="cd00078">
    <property type="entry name" value="HECTc"/>
    <property type="match status" value="1"/>
</dbReference>
<dbReference type="PANTHER" id="PTHR45700">
    <property type="entry name" value="UBIQUITIN-PROTEIN LIGASE E3C"/>
    <property type="match status" value="1"/>
</dbReference>
<comment type="catalytic activity">
    <reaction evidence="1">
        <text>S-ubiquitinyl-[E2 ubiquitin-conjugating enzyme]-L-cysteine + [acceptor protein]-L-lysine = [E2 ubiquitin-conjugating enzyme]-L-cysteine + N(6)-ubiquitinyl-[acceptor protein]-L-lysine.</text>
        <dbReference type="EC" id="2.3.2.26"/>
    </reaction>
</comment>
<dbReference type="InterPro" id="IPR035983">
    <property type="entry name" value="Hect_E3_ubiquitin_ligase"/>
</dbReference>
<dbReference type="PANTHER" id="PTHR45700:SF8">
    <property type="entry name" value="HECT-TYPE E3 UBIQUITIN TRANSFERASE"/>
    <property type="match status" value="1"/>
</dbReference>
<accession>A0ABP1FP00</accession>
<sequence length="699" mass="78996">MSEKTDVGESFRTTVQTLFTQLTKRGLGANWAASQALRLASNKVHSLVELYALQYELNEPADTEGSLAVPLLEDAFSSPELLIASFGKAKQPFNPDCGSLHEQSIPMSKAKDSPVQECLELDLEQIDQLYAALAGSKDERIHSGFRDVFAEFIDKIAGSDREYTWQLVSVALANPFLEDPENSWLFSELIENIHHWDAAEDEEALVNLLESYSQERFLTVLQRLQQCLTLTVLEEGQVNSFMHHAVELMSYFYRANQRAHHVPLAAFYNDAVNEDEFFEQIMPRDLQIWEGAPAFPDHACSLIKFPFIYDPASKARLLGASNNRSQWEEFQNAFLEAITQGGALPYMLLRVRRGQHLVHDTLLQIQNAGLNVRKPLKVQFFGEEGVDEGGVQKEMFQLLMRELFDADFGMFTLDPVSRTYYFRASGLEMDMEFELVGLLIGLAIYNGHILEVSLPMAIYKLLMDRTLGLADLKDVHPEVHDSLKKLLAYEGNVEEMGLFFQVEHEGDFGEGTVAVDLVQNGGDVAVSQANKQQYVDLYVEHLLLKSVEKQRKAFCRGFHKMWRDNKLLMQLFEPEELEALVCGGTDLDFNALQRAAKYEDGFDGKSEVIGWFWEVVHGFTEAQKKRLLMFVTGSDRVPIKGLASLQPPFVISRNGPASDRLPTAHTCFNHLLLPAYKDKASLQNRLETAINNAEGFGLR</sequence>
<dbReference type="SMART" id="SM00119">
    <property type="entry name" value="HECTc"/>
    <property type="match status" value="1"/>
</dbReference>
<organism evidence="7 8">
    <name type="scientific">Coccomyxa viridis</name>
    <dbReference type="NCBI Taxonomy" id="1274662"/>
    <lineage>
        <taxon>Eukaryota</taxon>
        <taxon>Viridiplantae</taxon>
        <taxon>Chlorophyta</taxon>
        <taxon>core chlorophytes</taxon>
        <taxon>Trebouxiophyceae</taxon>
        <taxon>Trebouxiophyceae incertae sedis</taxon>
        <taxon>Coccomyxaceae</taxon>
        <taxon>Coccomyxa</taxon>
    </lineage>
</organism>
<proteinExistence type="predicted"/>
<dbReference type="PROSITE" id="PS50237">
    <property type="entry name" value="HECT"/>
    <property type="match status" value="1"/>
</dbReference>
<dbReference type="Proteomes" id="UP001497392">
    <property type="component" value="Unassembled WGS sequence"/>
</dbReference>
<dbReference type="Gene3D" id="3.30.2410.10">
    <property type="entry name" value="Hect, E3 ligase catalytic domain"/>
    <property type="match status" value="1"/>
</dbReference>
<comment type="caution">
    <text evidence="7">The sequence shown here is derived from an EMBL/GenBank/DDBJ whole genome shotgun (WGS) entry which is preliminary data.</text>
</comment>
<gene>
    <name evidence="7" type="primary">g2310</name>
    <name evidence="7" type="ORF">VP750_LOCUS1979</name>
</gene>
<dbReference type="InterPro" id="IPR044611">
    <property type="entry name" value="E3A/B/C-like"/>
</dbReference>
<evidence type="ECO:0000256" key="1">
    <source>
        <dbReference type="ARBA" id="ARBA00000885"/>
    </source>
</evidence>
<evidence type="ECO:0000256" key="2">
    <source>
        <dbReference type="ARBA" id="ARBA00012485"/>
    </source>
</evidence>
<dbReference type="Pfam" id="PF00632">
    <property type="entry name" value="HECT"/>
    <property type="match status" value="1"/>
</dbReference>
<keyword evidence="4 5" id="KW-0833">Ubl conjugation pathway</keyword>
<feature type="domain" description="HECT" evidence="6">
    <location>
        <begin position="368"/>
        <end position="699"/>
    </location>
</feature>
<dbReference type="InterPro" id="IPR000569">
    <property type="entry name" value="HECT_dom"/>
</dbReference>
<dbReference type="EC" id="2.3.2.26" evidence="2"/>
<evidence type="ECO:0000313" key="8">
    <source>
        <dbReference type="Proteomes" id="UP001497392"/>
    </source>
</evidence>
<evidence type="ECO:0000259" key="6">
    <source>
        <dbReference type="PROSITE" id="PS50237"/>
    </source>
</evidence>
<keyword evidence="3" id="KW-0808">Transferase</keyword>
<evidence type="ECO:0000256" key="3">
    <source>
        <dbReference type="ARBA" id="ARBA00022679"/>
    </source>
</evidence>